<feature type="coiled-coil region" evidence="1">
    <location>
        <begin position="37"/>
        <end position="105"/>
    </location>
</feature>
<organism evidence="2 3">
    <name type="scientific">Meloidogyne floridensis</name>
    <dbReference type="NCBI Taxonomy" id="298350"/>
    <lineage>
        <taxon>Eukaryota</taxon>
        <taxon>Metazoa</taxon>
        <taxon>Ecdysozoa</taxon>
        <taxon>Nematoda</taxon>
        <taxon>Chromadorea</taxon>
        <taxon>Rhabditida</taxon>
        <taxon>Tylenchina</taxon>
        <taxon>Tylenchomorpha</taxon>
        <taxon>Tylenchoidea</taxon>
        <taxon>Meloidogynidae</taxon>
        <taxon>Meloidogyninae</taxon>
        <taxon>Meloidogyne</taxon>
    </lineage>
</organism>
<dbReference type="AlphaFoldDB" id="A0A915NX26"/>
<dbReference type="WBParaSite" id="scf7180000421562.g7219">
    <property type="protein sequence ID" value="scf7180000421562.g7219"/>
    <property type="gene ID" value="scf7180000421562.g7219"/>
</dbReference>
<accession>A0A915NX26</accession>
<keyword evidence="1" id="KW-0175">Coiled coil</keyword>
<proteinExistence type="predicted"/>
<evidence type="ECO:0000313" key="3">
    <source>
        <dbReference type="WBParaSite" id="scf7180000421562.g7219"/>
    </source>
</evidence>
<protein>
    <submittedName>
        <fullName evidence="3">Uncharacterized protein</fullName>
    </submittedName>
</protein>
<dbReference type="Proteomes" id="UP000887560">
    <property type="component" value="Unplaced"/>
</dbReference>
<evidence type="ECO:0000256" key="1">
    <source>
        <dbReference type="SAM" id="Coils"/>
    </source>
</evidence>
<sequence>MENEQIENLYIQLIFEKELNDPNFKEIYQKINLILFCENILKNKNKIKKELEKENKSLNNEIKNIEGFERDKNEWAILEGKKEYLEKIENKLNDFEEFYKNKLKEIEVIDWKLIINLMEFKQIFELFFDELIKNKLKNEEIIENKRLEIVEEKFKIYREEIEEEENLKEEKIEEKLKEISSKLDIELMNVEK</sequence>
<keyword evidence="2" id="KW-1185">Reference proteome</keyword>
<reference evidence="3" key="1">
    <citation type="submission" date="2022-11" db="UniProtKB">
        <authorList>
            <consortium name="WormBaseParasite"/>
        </authorList>
    </citation>
    <scope>IDENTIFICATION</scope>
</reference>
<evidence type="ECO:0000313" key="2">
    <source>
        <dbReference type="Proteomes" id="UP000887560"/>
    </source>
</evidence>
<feature type="coiled-coil region" evidence="1">
    <location>
        <begin position="147"/>
        <end position="182"/>
    </location>
</feature>
<name>A0A915NX26_9BILA</name>